<evidence type="ECO:0000313" key="10">
    <source>
        <dbReference type="Proteomes" id="UP000051922"/>
    </source>
</evidence>
<proteinExistence type="predicted"/>
<dbReference type="InterPro" id="IPR004720">
    <property type="entry name" value="PTS_IIB_sorbose-sp"/>
</dbReference>
<dbReference type="AlphaFoldDB" id="A0A0R1TZZ3"/>
<keyword evidence="10" id="KW-1185">Reference proteome</keyword>
<dbReference type="GO" id="GO:0009401">
    <property type="term" value="P:phosphoenolpyruvate-dependent sugar phosphotransferase system"/>
    <property type="evidence" value="ECO:0007669"/>
    <property type="project" value="UniProtKB-KW"/>
</dbReference>
<evidence type="ECO:0000256" key="4">
    <source>
        <dbReference type="ARBA" id="ARBA00022597"/>
    </source>
</evidence>
<evidence type="ECO:0000256" key="2">
    <source>
        <dbReference type="ARBA" id="ARBA00022448"/>
    </source>
</evidence>
<dbReference type="GO" id="GO:0005737">
    <property type="term" value="C:cytoplasm"/>
    <property type="evidence" value="ECO:0007669"/>
    <property type="project" value="UniProtKB-SubCell"/>
</dbReference>
<dbReference type="Gene3D" id="3.40.35.10">
    <property type="entry name" value="Phosphotransferase system, sorbose subfamily IIB component"/>
    <property type="match status" value="1"/>
</dbReference>
<evidence type="ECO:0000256" key="3">
    <source>
        <dbReference type="ARBA" id="ARBA00022490"/>
    </source>
</evidence>
<gene>
    <name evidence="9" type="ORF">FC50_GL001203</name>
</gene>
<dbReference type="GO" id="GO:0008982">
    <property type="term" value="F:protein-N(PI)-phosphohistidine-sugar phosphotransferase activity"/>
    <property type="evidence" value="ECO:0007669"/>
    <property type="project" value="InterPro"/>
</dbReference>
<protein>
    <recommendedName>
        <fullName evidence="8">PTS EIIB type-4 domain-containing protein</fullName>
    </recommendedName>
</protein>
<keyword evidence="6" id="KW-0598">Phosphotransferase system</keyword>
<dbReference type="SUPFAM" id="SSF52728">
    <property type="entry name" value="PTS IIb component"/>
    <property type="match status" value="1"/>
</dbReference>
<keyword evidence="3" id="KW-0963">Cytoplasm</keyword>
<sequence>MFGMAIVFFRVDERIIHGQVITRWLSEVDAQGIVAIDDQAANDPIISKVLKGAVPHGLKGFVMPVERVAKRWDDIVGSDKKYMVVAKTPATYKRLIEAGVDMKAAFPKINVGPMSEKAEAKSVGPGANVSADDMDAFEFLSNHGMEIYFQLVPDSKKTSWAEAQKVFG</sequence>
<keyword evidence="4" id="KW-0762">Sugar transport</keyword>
<dbReference type="GO" id="GO:0016301">
    <property type="term" value="F:kinase activity"/>
    <property type="evidence" value="ECO:0007669"/>
    <property type="project" value="UniProtKB-KW"/>
</dbReference>
<dbReference type="InterPro" id="IPR036667">
    <property type="entry name" value="PTS_IIB_sorbose-sp_sf"/>
</dbReference>
<evidence type="ECO:0000259" key="8">
    <source>
        <dbReference type="PROSITE" id="PS51101"/>
    </source>
</evidence>
<accession>A0A0R1TZZ3</accession>
<dbReference type="PATRIC" id="fig|1423783.4.peg.1245"/>
<keyword evidence="2" id="KW-0813">Transport</keyword>
<comment type="subcellular location">
    <subcellularLocation>
        <location evidence="1">Cytoplasm</location>
    </subcellularLocation>
</comment>
<keyword evidence="7" id="KW-0418">Kinase</keyword>
<dbReference type="Pfam" id="PF03830">
    <property type="entry name" value="PTSIIB_sorb"/>
    <property type="match status" value="1"/>
</dbReference>
<dbReference type="STRING" id="1423783.FC50_GL001203"/>
<comment type="caution">
    <text evidence="9">The sequence shown here is derived from an EMBL/GenBank/DDBJ whole genome shotgun (WGS) entry which is preliminary data.</text>
</comment>
<organism evidence="9 10">
    <name type="scientific">Lacticaseibacillus pantheris DSM 15945 = JCM 12539 = NBRC 106106</name>
    <dbReference type="NCBI Taxonomy" id="1423783"/>
    <lineage>
        <taxon>Bacteria</taxon>
        <taxon>Bacillati</taxon>
        <taxon>Bacillota</taxon>
        <taxon>Bacilli</taxon>
        <taxon>Lactobacillales</taxon>
        <taxon>Lactobacillaceae</taxon>
        <taxon>Lacticaseibacillus</taxon>
    </lineage>
</organism>
<dbReference type="Proteomes" id="UP000051922">
    <property type="component" value="Unassembled WGS sequence"/>
</dbReference>
<keyword evidence="5" id="KW-0808">Transferase</keyword>
<evidence type="ECO:0000256" key="5">
    <source>
        <dbReference type="ARBA" id="ARBA00022679"/>
    </source>
</evidence>
<evidence type="ECO:0000313" key="9">
    <source>
        <dbReference type="EMBL" id="KRL85812.1"/>
    </source>
</evidence>
<evidence type="ECO:0000256" key="1">
    <source>
        <dbReference type="ARBA" id="ARBA00004496"/>
    </source>
</evidence>
<dbReference type="PROSITE" id="PS51101">
    <property type="entry name" value="PTS_EIIB_TYPE_4"/>
    <property type="match status" value="1"/>
</dbReference>
<evidence type="ECO:0000256" key="6">
    <source>
        <dbReference type="ARBA" id="ARBA00022683"/>
    </source>
</evidence>
<name>A0A0R1TZZ3_9LACO</name>
<feature type="domain" description="PTS EIIB type-4" evidence="8">
    <location>
        <begin position="2"/>
        <end position="168"/>
    </location>
</feature>
<reference evidence="9 10" key="1">
    <citation type="journal article" date="2015" name="Genome Announc.">
        <title>Expanding the biotechnology potential of lactobacilli through comparative genomics of 213 strains and associated genera.</title>
        <authorList>
            <person name="Sun Z."/>
            <person name="Harris H.M."/>
            <person name="McCann A."/>
            <person name="Guo C."/>
            <person name="Argimon S."/>
            <person name="Zhang W."/>
            <person name="Yang X."/>
            <person name="Jeffery I.B."/>
            <person name="Cooney J.C."/>
            <person name="Kagawa T.F."/>
            <person name="Liu W."/>
            <person name="Song Y."/>
            <person name="Salvetti E."/>
            <person name="Wrobel A."/>
            <person name="Rasinkangas P."/>
            <person name="Parkhill J."/>
            <person name="Rea M.C."/>
            <person name="O'Sullivan O."/>
            <person name="Ritari J."/>
            <person name="Douillard F.P."/>
            <person name="Paul Ross R."/>
            <person name="Yang R."/>
            <person name="Briner A.E."/>
            <person name="Felis G.E."/>
            <person name="de Vos W.M."/>
            <person name="Barrangou R."/>
            <person name="Klaenhammer T.R."/>
            <person name="Caufield P.W."/>
            <person name="Cui Y."/>
            <person name="Zhang H."/>
            <person name="O'Toole P.W."/>
        </authorList>
    </citation>
    <scope>NUCLEOTIDE SEQUENCE [LARGE SCALE GENOMIC DNA]</scope>
    <source>
        <strain evidence="9 10">DSM 15945</strain>
    </source>
</reference>
<dbReference type="EMBL" id="AZFJ01000049">
    <property type="protein sequence ID" value="KRL85812.1"/>
    <property type="molecule type" value="Genomic_DNA"/>
</dbReference>
<evidence type="ECO:0000256" key="7">
    <source>
        <dbReference type="ARBA" id="ARBA00022777"/>
    </source>
</evidence>